<protein>
    <submittedName>
        <fullName evidence="2">Uncharacterized protein</fullName>
    </submittedName>
</protein>
<proteinExistence type="predicted"/>
<dbReference type="AlphaFoldDB" id="A0A7S4NF44"/>
<sequence>MASGTFPKTGSRPANFVDQSHPPSEHHQHYHNEDRLVVAQILLITTSLTAKKSTTTRAVNHQVLKLSSQTMGAGTNGKKTIFSVEGLSQTDVIDIGRSRCNSDNGNQHPGIAVDINWAVYQLMNLAAGRRP</sequence>
<evidence type="ECO:0000256" key="1">
    <source>
        <dbReference type="SAM" id="MobiDB-lite"/>
    </source>
</evidence>
<evidence type="ECO:0000313" key="2">
    <source>
        <dbReference type="EMBL" id="CAE2285035.1"/>
    </source>
</evidence>
<reference evidence="2" key="1">
    <citation type="submission" date="2021-01" db="EMBL/GenBank/DDBJ databases">
        <authorList>
            <person name="Corre E."/>
            <person name="Pelletier E."/>
            <person name="Niang G."/>
            <person name="Scheremetjew M."/>
            <person name="Finn R."/>
            <person name="Kale V."/>
            <person name="Holt S."/>
            <person name="Cochrane G."/>
            <person name="Meng A."/>
            <person name="Brown T."/>
            <person name="Cohen L."/>
        </authorList>
    </citation>
    <scope>NUCLEOTIDE SEQUENCE</scope>
    <source>
        <strain evidence="2">Isolate 1302-5</strain>
    </source>
</reference>
<accession>A0A7S4NF44</accession>
<dbReference type="EMBL" id="HBKQ01058299">
    <property type="protein sequence ID" value="CAE2285035.1"/>
    <property type="molecule type" value="Transcribed_RNA"/>
</dbReference>
<organism evidence="2">
    <name type="scientific">Odontella aurita</name>
    <dbReference type="NCBI Taxonomy" id="265563"/>
    <lineage>
        <taxon>Eukaryota</taxon>
        <taxon>Sar</taxon>
        <taxon>Stramenopiles</taxon>
        <taxon>Ochrophyta</taxon>
        <taxon>Bacillariophyta</taxon>
        <taxon>Mediophyceae</taxon>
        <taxon>Biddulphiophycidae</taxon>
        <taxon>Eupodiscales</taxon>
        <taxon>Odontellaceae</taxon>
        <taxon>Odontella</taxon>
    </lineage>
</organism>
<gene>
    <name evidence="2" type="ORF">OAUR00152_LOCUS39864</name>
</gene>
<feature type="region of interest" description="Disordered" evidence="1">
    <location>
        <begin position="1"/>
        <end position="29"/>
    </location>
</feature>
<name>A0A7S4NF44_9STRA</name>